<evidence type="ECO:0000259" key="4">
    <source>
        <dbReference type="SMART" id="SM00475"/>
    </source>
</evidence>
<dbReference type="CDD" id="cd09898">
    <property type="entry name" value="H3TH_53EXO"/>
    <property type="match status" value="1"/>
</dbReference>
<dbReference type="Gene3D" id="1.10.150.20">
    <property type="entry name" value="5' to 3' exonuclease, C-terminal subdomain"/>
    <property type="match status" value="1"/>
</dbReference>
<dbReference type="InterPro" id="IPR020045">
    <property type="entry name" value="DNA_polI_H3TH"/>
</dbReference>
<keyword evidence="3" id="KW-0238">DNA-binding</keyword>
<dbReference type="CDD" id="cd09859">
    <property type="entry name" value="PIN_53EXO"/>
    <property type="match status" value="1"/>
</dbReference>
<keyword evidence="6" id="KW-1185">Reference proteome</keyword>
<dbReference type="InterPro" id="IPR036279">
    <property type="entry name" value="5-3_exonuclease_C_sf"/>
</dbReference>
<dbReference type="Pfam" id="PF02739">
    <property type="entry name" value="5_3_exonuc_N"/>
    <property type="match status" value="1"/>
</dbReference>
<dbReference type="InterPro" id="IPR029060">
    <property type="entry name" value="PIN-like_dom_sf"/>
</dbReference>
<dbReference type="GO" id="GO:0004519">
    <property type="term" value="F:endonuclease activity"/>
    <property type="evidence" value="ECO:0007669"/>
    <property type="project" value="UniProtKB-KW"/>
</dbReference>
<dbReference type="EC" id="3.1.-.-" evidence="5"/>
<dbReference type="InterPro" id="IPR008918">
    <property type="entry name" value="HhH2"/>
</dbReference>
<dbReference type="NCBIfam" id="NF007017">
    <property type="entry name" value="PRK09482.1"/>
    <property type="match status" value="1"/>
</dbReference>
<dbReference type="PANTHER" id="PTHR42646">
    <property type="entry name" value="FLAP ENDONUCLEASE XNI"/>
    <property type="match status" value="1"/>
</dbReference>
<feature type="domain" description="5'-3' exonuclease" evidence="4">
    <location>
        <begin position="1"/>
        <end position="256"/>
    </location>
</feature>
<name>A0ABV7VS53_9GAMM</name>
<dbReference type="InterPro" id="IPR020046">
    <property type="entry name" value="5-3_exonucl_a-hlix_arch_N"/>
</dbReference>
<keyword evidence="1" id="KW-0540">Nuclease</keyword>
<keyword evidence="5" id="KW-0255">Endonuclease</keyword>
<dbReference type="SUPFAM" id="SSF47807">
    <property type="entry name" value="5' to 3' exonuclease, C-terminal subdomain"/>
    <property type="match status" value="1"/>
</dbReference>
<evidence type="ECO:0000256" key="3">
    <source>
        <dbReference type="ARBA" id="ARBA00023125"/>
    </source>
</evidence>
<keyword evidence="2 5" id="KW-0378">Hydrolase</keyword>
<reference evidence="6" key="1">
    <citation type="journal article" date="2019" name="Int. J. Syst. Evol. Microbiol.">
        <title>The Global Catalogue of Microorganisms (GCM) 10K type strain sequencing project: providing services to taxonomists for standard genome sequencing and annotation.</title>
        <authorList>
            <consortium name="The Broad Institute Genomics Platform"/>
            <consortium name="The Broad Institute Genome Sequencing Center for Infectious Disease"/>
            <person name="Wu L."/>
            <person name="Ma J."/>
        </authorList>
    </citation>
    <scope>NUCLEOTIDE SEQUENCE [LARGE SCALE GENOMIC DNA]</scope>
    <source>
        <strain evidence="6">KCTC 42424</strain>
    </source>
</reference>
<evidence type="ECO:0000256" key="2">
    <source>
        <dbReference type="ARBA" id="ARBA00022801"/>
    </source>
</evidence>
<accession>A0ABV7VS53</accession>
<proteinExistence type="predicted"/>
<dbReference type="Proteomes" id="UP001595722">
    <property type="component" value="Unassembled WGS sequence"/>
</dbReference>
<evidence type="ECO:0000256" key="1">
    <source>
        <dbReference type="ARBA" id="ARBA00022722"/>
    </source>
</evidence>
<sequence length="259" mass="29317">MKLLIVDAMNLIRRIYAAAPEGELQIEATQSRCLSAIARNAEQFQATHVVMVFEQKCQTWRHELWPDYKLNRPPMPQPLADQLEAVTAYFRSNGLPCLDLAGWEADDVIATLADKAAFAGVPVMILSTDKGFCQLVNGRIQVRNHFDRFSYDELMVEQKFALRPEQLVDYWALTGDSTNHLPGVEGIGPKTAGHLLDQYGSLDHILVQLDTLEQSANKKAAHKLRQHWQSALLTRILARLRLDVPLGINLHDLRWQARS</sequence>
<dbReference type="RefSeq" id="WP_376866189.1">
    <property type="nucleotide sequence ID" value="NZ_JBHRYB010000005.1"/>
</dbReference>
<dbReference type="EMBL" id="JBHRYB010000005">
    <property type="protein sequence ID" value="MFC3680289.1"/>
    <property type="molecule type" value="Genomic_DNA"/>
</dbReference>
<dbReference type="Gene3D" id="3.40.50.1010">
    <property type="entry name" value="5'-nuclease"/>
    <property type="match status" value="1"/>
</dbReference>
<dbReference type="SUPFAM" id="SSF88723">
    <property type="entry name" value="PIN domain-like"/>
    <property type="match status" value="1"/>
</dbReference>
<dbReference type="InterPro" id="IPR002421">
    <property type="entry name" value="5-3_exonuclease"/>
</dbReference>
<evidence type="ECO:0000313" key="6">
    <source>
        <dbReference type="Proteomes" id="UP001595722"/>
    </source>
</evidence>
<evidence type="ECO:0000313" key="5">
    <source>
        <dbReference type="EMBL" id="MFC3680289.1"/>
    </source>
</evidence>
<protein>
    <submittedName>
        <fullName evidence="5">Flap endonuclease Xni</fullName>
        <ecNumber evidence="5">3.1.-.-</ecNumber>
    </submittedName>
</protein>
<dbReference type="PANTHER" id="PTHR42646:SF2">
    <property type="entry name" value="5'-3' EXONUCLEASE FAMILY PROTEIN"/>
    <property type="match status" value="1"/>
</dbReference>
<comment type="caution">
    <text evidence="5">The sequence shown here is derived from an EMBL/GenBank/DDBJ whole genome shotgun (WGS) entry which is preliminary data.</text>
</comment>
<dbReference type="SMART" id="SM00475">
    <property type="entry name" value="53EXOc"/>
    <property type="match status" value="1"/>
</dbReference>
<gene>
    <name evidence="5" type="primary">xni</name>
    <name evidence="5" type="ORF">ACFOMG_09280</name>
</gene>
<dbReference type="GO" id="GO:0016787">
    <property type="term" value="F:hydrolase activity"/>
    <property type="evidence" value="ECO:0007669"/>
    <property type="project" value="UniProtKB-KW"/>
</dbReference>
<organism evidence="5 6">
    <name type="scientific">Bacterioplanoides pacificum</name>
    <dbReference type="NCBI Taxonomy" id="1171596"/>
    <lineage>
        <taxon>Bacteria</taxon>
        <taxon>Pseudomonadati</taxon>
        <taxon>Pseudomonadota</taxon>
        <taxon>Gammaproteobacteria</taxon>
        <taxon>Oceanospirillales</taxon>
        <taxon>Oceanospirillaceae</taxon>
        <taxon>Bacterioplanoides</taxon>
    </lineage>
</organism>
<dbReference type="InterPro" id="IPR038969">
    <property type="entry name" value="FEN"/>
</dbReference>
<dbReference type="Pfam" id="PF01367">
    <property type="entry name" value="5_3_exonuc"/>
    <property type="match status" value="1"/>
</dbReference>
<dbReference type="SMART" id="SM00279">
    <property type="entry name" value="HhH2"/>
    <property type="match status" value="1"/>
</dbReference>